<dbReference type="EMBL" id="JARK01000159">
    <property type="protein sequence ID" value="EYC41702.1"/>
    <property type="molecule type" value="Genomic_DNA"/>
</dbReference>
<organism evidence="1 2">
    <name type="scientific">Ancylostoma ceylanicum</name>
    <dbReference type="NCBI Taxonomy" id="53326"/>
    <lineage>
        <taxon>Eukaryota</taxon>
        <taxon>Metazoa</taxon>
        <taxon>Ecdysozoa</taxon>
        <taxon>Nematoda</taxon>
        <taxon>Chromadorea</taxon>
        <taxon>Rhabditida</taxon>
        <taxon>Rhabditina</taxon>
        <taxon>Rhabditomorpha</taxon>
        <taxon>Strongyloidea</taxon>
        <taxon>Ancylostomatidae</taxon>
        <taxon>Ancylostomatinae</taxon>
        <taxon>Ancylostoma</taxon>
    </lineage>
</organism>
<sequence length="73" mass="8821">MPRRGPARSAQPFEIPFILQRTKHLQSTQKDESDKFMDKRRDMKRERKLLGKNLQMRRRKKRSDIVAVAYPRP</sequence>
<accession>A0A016WQZ9</accession>
<comment type="caution">
    <text evidence="1">The sequence shown here is derived from an EMBL/GenBank/DDBJ whole genome shotgun (WGS) entry which is preliminary data.</text>
</comment>
<evidence type="ECO:0000313" key="1">
    <source>
        <dbReference type="EMBL" id="EYC41702.1"/>
    </source>
</evidence>
<name>A0A016WQZ9_9BILA</name>
<reference evidence="2" key="1">
    <citation type="journal article" date="2015" name="Nat. Genet.">
        <title>The genome and transcriptome of the zoonotic hookworm Ancylostoma ceylanicum identify infection-specific gene families.</title>
        <authorList>
            <person name="Schwarz E.M."/>
            <person name="Hu Y."/>
            <person name="Antoshechkin I."/>
            <person name="Miller M.M."/>
            <person name="Sternberg P.W."/>
            <person name="Aroian R.V."/>
        </authorList>
    </citation>
    <scope>NUCLEOTIDE SEQUENCE</scope>
    <source>
        <strain evidence="2">HY135</strain>
    </source>
</reference>
<proteinExistence type="predicted"/>
<keyword evidence="2" id="KW-1185">Reference proteome</keyword>
<evidence type="ECO:0000313" key="2">
    <source>
        <dbReference type="Proteomes" id="UP000024635"/>
    </source>
</evidence>
<dbReference type="Proteomes" id="UP000024635">
    <property type="component" value="Unassembled WGS sequence"/>
</dbReference>
<gene>
    <name evidence="1" type="primary">Acey_s0559.g3449</name>
    <name evidence="1" type="ORF">Y032_0559g3449</name>
</gene>
<protein>
    <submittedName>
        <fullName evidence="1">Uncharacterized protein</fullName>
    </submittedName>
</protein>
<dbReference type="AlphaFoldDB" id="A0A016WQZ9"/>